<proteinExistence type="predicted"/>
<evidence type="ECO:0000313" key="2">
    <source>
        <dbReference type="EMBL" id="CAK0791745.1"/>
    </source>
</evidence>
<feature type="region of interest" description="Disordered" evidence="1">
    <location>
        <begin position="41"/>
        <end position="96"/>
    </location>
</feature>
<dbReference type="EMBL" id="CAUYUJ010000647">
    <property type="protein sequence ID" value="CAK0791745.1"/>
    <property type="molecule type" value="Genomic_DNA"/>
</dbReference>
<reference evidence="2" key="1">
    <citation type="submission" date="2023-10" db="EMBL/GenBank/DDBJ databases">
        <authorList>
            <person name="Chen Y."/>
            <person name="Shah S."/>
            <person name="Dougan E. K."/>
            <person name="Thang M."/>
            <person name="Chan C."/>
        </authorList>
    </citation>
    <scope>NUCLEOTIDE SEQUENCE [LARGE SCALE GENOMIC DNA]</scope>
</reference>
<name>A0ABN9PGZ1_9DINO</name>
<gene>
    <name evidence="2" type="ORF">PCOR1329_LOCUS2550</name>
</gene>
<sequence>MPSSLLLRAALARVHEGRSSHAYQPHLGSYLVYILRFSQRPRGSPRGQHHHHPNGGPPWRCSTRACVGGQASPKHAGHASRRRSLGRPRIPTVIASRPGRSLNKICSVSGILGNTAERAQLRRRRLRRRARARERRGGGAR</sequence>
<comment type="caution">
    <text evidence="2">The sequence shown here is derived from an EMBL/GenBank/DDBJ whole genome shotgun (WGS) entry which is preliminary data.</text>
</comment>
<organism evidence="2 3">
    <name type="scientific">Prorocentrum cordatum</name>
    <dbReference type="NCBI Taxonomy" id="2364126"/>
    <lineage>
        <taxon>Eukaryota</taxon>
        <taxon>Sar</taxon>
        <taxon>Alveolata</taxon>
        <taxon>Dinophyceae</taxon>
        <taxon>Prorocentrales</taxon>
        <taxon>Prorocentraceae</taxon>
        <taxon>Prorocentrum</taxon>
    </lineage>
</organism>
<accession>A0ABN9PGZ1</accession>
<evidence type="ECO:0000256" key="1">
    <source>
        <dbReference type="SAM" id="MobiDB-lite"/>
    </source>
</evidence>
<keyword evidence="3" id="KW-1185">Reference proteome</keyword>
<protein>
    <submittedName>
        <fullName evidence="2">Uncharacterized protein</fullName>
    </submittedName>
</protein>
<evidence type="ECO:0000313" key="3">
    <source>
        <dbReference type="Proteomes" id="UP001189429"/>
    </source>
</evidence>
<dbReference type="Proteomes" id="UP001189429">
    <property type="component" value="Unassembled WGS sequence"/>
</dbReference>
<feature type="compositionally biased region" description="Basic residues" evidence="1">
    <location>
        <begin position="75"/>
        <end position="86"/>
    </location>
</feature>